<dbReference type="EMBL" id="FXTY01000002">
    <property type="protein sequence ID" value="SMP10814.1"/>
    <property type="molecule type" value="Genomic_DNA"/>
</dbReference>
<dbReference type="PRINTS" id="PR00313">
    <property type="entry name" value="CABNDNGRPT"/>
</dbReference>
<evidence type="ECO:0000256" key="3">
    <source>
        <dbReference type="SAM" id="MobiDB-lite"/>
    </source>
</evidence>
<evidence type="ECO:0000313" key="4">
    <source>
        <dbReference type="EMBL" id="SMP10814.1"/>
    </source>
</evidence>
<reference evidence="4 5" key="1">
    <citation type="submission" date="2017-05" db="EMBL/GenBank/DDBJ databases">
        <authorList>
            <person name="Varghese N."/>
            <person name="Submissions S."/>
        </authorList>
    </citation>
    <scope>NUCLEOTIDE SEQUENCE [LARGE SCALE GENOMIC DNA]</scope>
    <source>
        <strain evidence="4 5">DSM 29734</strain>
    </source>
</reference>
<keyword evidence="2" id="KW-0964">Secreted</keyword>
<gene>
    <name evidence="4" type="ORF">SAMN06265373_102176</name>
</gene>
<protein>
    <submittedName>
        <fullName evidence="4">Hemolysin-type calcium-binding repeat-containing protein</fullName>
    </submittedName>
</protein>
<feature type="compositionally biased region" description="Low complexity" evidence="3">
    <location>
        <begin position="30"/>
        <end position="47"/>
    </location>
</feature>
<dbReference type="SUPFAM" id="SSF51120">
    <property type="entry name" value="beta-Roll"/>
    <property type="match status" value="2"/>
</dbReference>
<evidence type="ECO:0000256" key="2">
    <source>
        <dbReference type="ARBA" id="ARBA00022525"/>
    </source>
</evidence>
<dbReference type="InterPro" id="IPR001343">
    <property type="entry name" value="Hemolysn_Ca-bd"/>
</dbReference>
<sequence length="297" mass="30832">MMFLGLLLAGLGIAAIADFGGSDDGDSDDGNGVNTNNDLNTNGGINDEITSRSITRDGEVGLMLEGSDNDNEIYATNGPDILSGEDGDDSLRGRDGQDYLLGGDGADSLYGQSSDDVLHGGAGDDELHGGSGNDTLFGAGGDDALYGGPGNDELVGTDIFNRDLEIADRYTPEDPSTPLAVVTPTQAEANLLDGGDGDDCLLVGEGDTATGGAGHDHFEVGYWVEDEDNVPVVTDFNEAEDVIEVHYLAGDPEPTITLETESDETMVYADGQLVLRVQGDSDTLTTDDVQLAEITVS</sequence>
<keyword evidence="5" id="KW-1185">Reference proteome</keyword>
<dbReference type="PROSITE" id="PS00330">
    <property type="entry name" value="HEMOLYSIN_CALCIUM"/>
    <property type="match status" value="1"/>
</dbReference>
<dbReference type="InterPro" id="IPR050557">
    <property type="entry name" value="RTX_toxin/Mannuronan_C5-epim"/>
</dbReference>
<evidence type="ECO:0000256" key="1">
    <source>
        <dbReference type="ARBA" id="ARBA00004613"/>
    </source>
</evidence>
<dbReference type="PANTHER" id="PTHR38340">
    <property type="entry name" value="S-LAYER PROTEIN"/>
    <property type="match status" value="1"/>
</dbReference>
<dbReference type="InterPro" id="IPR011049">
    <property type="entry name" value="Serralysin-like_metalloprot_C"/>
</dbReference>
<proteinExistence type="predicted"/>
<dbReference type="PANTHER" id="PTHR38340:SF1">
    <property type="entry name" value="S-LAYER PROTEIN"/>
    <property type="match status" value="1"/>
</dbReference>
<comment type="caution">
    <text evidence="4">The sequence shown here is derived from an EMBL/GenBank/DDBJ whole genome shotgun (WGS) entry which is preliminary data.</text>
</comment>
<dbReference type="Proteomes" id="UP001157961">
    <property type="component" value="Unassembled WGS sequence"/>
</dbReference>
<accession>A0ABY1NLJ9</accession>
<dbReference type="Pfam" id="PF00353">
    <property type="entry name" value="HemolysinCabind"/>
    <property type="match status" value="3"/>
</dbReference>
<evidence type="ECO:0000313" key="5">
    <source>
        <dbReference type="Proteomes" id="UP001157961"/>
    </source>
</evidence>
<name>A0ABY1NLJ9_9RHOB</name>
<dbReference type="Gene3D" id="2.150.10.10">
    <property type="entry name" value="Serralysin-like metalloprotease, C-terminal"/>
    <property type="match status" value="3"/>
</dbReference>
<dbReference type="RefSeq" id="WP_283424935.1">
    <property type="nucleotide sequence ID" value="NZ_FXTY01000002.1"/>
</dbReference>
<feature type="region of interest" description="Disordered" evidence="3">
    <location>
        <begin position="66"/>
        <end position="135"/>
    </location>
</feature>
<feature type="region of interest" description="Disordered" evidence="3">
    <location>
        <begin position="27"/>
        <end position="49"/>
    </location>
</feature>
<organism evidence="4 5">
    <name type="scientific">Shimia sagamensis</name>
    <dbReference type="NCBI Taxonomy" id="1566352"/>
    <lineage>
        <taxon>Bacteria</taxon>
        <taxon>Pseudomonadati</taxon>
        <taxon>Pseudomonadota</taxon>
        <taxon>Alphaproteobacteria</taxon>
        <taxon>Rhodobacterales</taxon>
        <taxon>Roseobacteraceae</taxon>
    </lineage>
</organism>
<comment type="subcellular location">
    <subcellularLocation>
        <location evidence="1">Secreted</location>
    </subcellularLocation>
</comment>
<dbReference type="InterPro" id="IPR018511">
    <property type="entry name" value="Hemolysin-typ_Ca-bd_CS"/>
</dbReference>